<accession>A0A5R9AFS1</accession>
<evidence type="ECO:0000259" key="3">
    <source>
        <dbReference type="Pfam" id="PF06863"/>
    </source>
</evidence>
<dbReference type="InterPro" id="IPR037049">
    <property type="entry name" value="DUF1214_C_sf"/>
</dbReference>
<dbReference type="PANTHER" id="PTHR36509">
    <property type="entry name" value="BLL3101 PROTEIN"/>
    <property type="match status" value="1"/>
</dbReference>
<gene>
    <name evidence="4" type="ORF">FEA48_00080</name>
</gene>
<dbReference type="SUPFAM" id="SSF160935">
    <property type="entry name" value="VPA0735-like"/>
    <property type="match status" value="1"/>
</dbReference>
<dbReference type="InterPro" id="IPR037050">
    <property type="entry name" value="DUF1254_sf"/>
</dbReference>
<feature type="signal peptide" evidence="1">
    <location>
        <begin position="1"/>
        <end position="23"/>
    </location>
</feature>
<dbReference type="Pfam" id="PF06742">
    <property type="entry name" value="DUF1214"/>
    <property type="match status" value="1"/>
</dbReference>
<proteinExistence type="predicted"/>
<dbReference type="AlphaFoldDB" id="A0A5R9AFS1"/>
<dbReference type="RefSeq" id="WP_138212006.1">
    <property type="nucleotide sequence ID" value="NZ_VASG01000001.1"/>
</dbReference>
<keyword evidence="1" id="KW-0732">Signal</keyword>
<evidence type="ECO:0000259" key="2">
    <source>
        <dbReference type="Pfam" id="PF06742"/>
    </source>
</evidence>
<dbReference type="Gene3D" id="2.60.40.1610">
    <property type="entry name" value="Domain of unknown function DUF1254"/>
    <property type="match status" value="1"/>
</dbReference>
<reference evidence="4 5" key="1">
    <citation type="submission" date="2019-05" db="EMBL/GenBank/DDBJ databases">
        <authorList>
            <person name="Moore K."/>
            <person name="O'Neill P."/>
            <person name="Farbos A."/>
            <person name="Studholme D.J."/>
        </authorList>
    </citation>
    <scope>NUCLEOTIDE SEQUENCE [LARGE SCALE GENOMIC DNA]</scope>
    <source>
        <strain evidence="4 5">DSM 9128</strain>
    </source>
</reference>
<evidence type="ECO:0000313" key="4">
    <source>
        <dbReference type="EMBL" id="TLP77629.1"/>
    </source>
</evidence>
<reference evidence="5" key="2">
    <citation type="submission" date="2019-06" db="EMBL/GenBank/DDBJ databases">
        <title>AzeR, a transcriptional regulator that responds to azelaic acid in Pseudomonas nitroreducens.</title>
        <authorList>
            <person name="Bez C."/>
            <person name="Javvadi S.G."/>
            <person name="Bertani I."/>
            <person name="Devescovi G."/>
            <person name="Studholme D.J."/>
            <person name="Geller A."/>
            <person name="Levy A."/>
            <person name="Venturi V."/>
        </authorList>
    </citation>
    <scope>NUCLEOTIDE SEQUENCE [LARGE SCALE GENOMIC DNA]</scope>
    <source>
        <strain evidence="5">DSM 9128</strain>
    </source>
</reference>
<feature type="domain" description="DUF1254" evidence="3">
    <location>
        <begin position="57"/>
        <end position="166"/>
    </location>
</feature>
<dbReference type="InterPro" id="IPR010679">
    <property type="entry name" value="DUF1254"/>
</dbReference>
<name>A0A5R9AFS1_PSENT</name>
<protein>
    <submittedName>
        <fullName evidence="4">DUF1254 domain-containing protein</fullName>
    </submittedName>
</protein>
<dbReference type="PANTHER" id="PTHR36509:SF2">
    <property type="entry name" value="BLL3101 PROTEIN"/>
    <property type="match status" value="1"/>
</dbReference>
<comment type="caution">
    <text evidence="4">The sequence shown here is derived from an EMBL/GenBank/DDBJ whole genome shotgun (WGS) entry which is preliminary data.</text>
</comment>
<dbReference type="Proteomes" id="UP000307510">
    <property type="component" value="Unassembled WGS sequence"/>
</dbReference>
<feature type="domain" description="DUF1214" evidence="2">
    <location>
        <begin position="245"/>
        <end position="328"/>
    </location>
</feature>
<dbReference type="Pfam" id="PF06863">
    <property type="entry name" value="DUF1254"/>
    <property type="match status" value="1"/>
</dbReference>
<evidence type="ECO:0000313" key="5">
    <source>
        <dbReference type="Proteomes" id="UP000307510"/>
    </source>
</evidence>
<evidence type="ECO:0000256" key="1">
    <source>
        <dbReference type="SAM" id="SignalP"/>
    </source>
</evidence>
<sequence length="345" mass="37518">MLKSSLTPLASVLCLLLAGAAHAETASTTPVAVTVDNFSRAESDRYFGLTVMRGGFGQFTHWRELMPVGTKTVVRPNRDTLYSTAVFDLDAGPVTVELPDAGQRYRSLAIIDEDNHVLAMHYQAGHYLISRQMAGTRYVLVGVRTLVDPANPQDMAQAHGLQDRIGVSQPGGPGRFEVPNWDKQGQERLRAALVTLGQTIGDSHGMFGKPAEVDPLRHLIGSAIAWGGNPEKDAFYQIVRPPRDDGTTAYRLDVPPVPVGAFWSISVYDAEGSFQPNSLNAYTLNNLTAKKGMGGEVSIRFGGCTADSDNCLPIMPGWNYMVRYYLPQPAILDGGWKMPGLRPLS</sequence>
<dbReference type="EMBL" id="VASG01000001">
    <property type="protein sequence ID" value="TLP77629.1"/>
    <property type="molecule type" value="Genomic_DNA"/>
</dbReference>
<feature type="chain" id="PRO_5024317828" evidence="1">
    <location>
        <begin position="24"/>
        <end position="345"/>
    </location>
</feature>
<dbReference type="Gene3D" id="2.60.120.600">
    <property type="entry name" value="Domain of unknown function DUF1214, C-terminal domain"/>
    <property type="match status" value="1"/>
</dbReference>
<organism evidence="4 5">
    <name type="scientific">Pseudomonas nitroreducens</name>
    <dbReference type="NCBI Taxonomy" id="46680"/>
    <lineage>
        <taxon>Bacteria</taxon>
        <taxon>Pseudomonadati</taxon>
        <taxon>Pseudomonadota</taxon>
        <taxon>Gammaproteobacteria</taxon>
        <taxon>Pseudomonadales</taxon>
        <taxon>Pseudomonadaceae</taxon>
        <taxon>Pseudomonas</taxon>
    </lineage>
</organism>
<dbReference type="InterPro" id="IPR010621">
    <property type="entry name" value="DUF1214"/>
</dbReference>